<gene>
    <name evidence="1" type="primary">WBGene00092381</name>
</gene>
<dbReference type="EnsemblMetazoa" id="PPA02827.1">
    <property type="protein sequence ID" value="PPA02827.1"/>
    <property type="gene ID" value="WBGene00092381"/>
</dbReference>
<keyword evidence="2" id="KW-1185">Reference proteome</keyword>
<evidence type="ECO:0000313" key="1">
    <source>
        <dbReference type="EnsemblMetazoa" id="PPA02827.1"/>
    </source>
</evidence>
<name>A0A2A6B5X6_PRIPA</name>
<sequence>MQSGHKTFDSFILLDGLKSLHDHYDAASADGRFLFTVGNFKRTVLNEDGVTSFTSFDLDIVDILLSK</sequence>
<dbReference type="AlphaFoldDB" id="A0A2A6B5X6"/>
<dbReference type="Proteomes" id="UP000005239">
    <property type="component" value="Unassembled WGS sequence"/>
</dbReference>
<protein>
    <submittedName>
        <fullName evidence="1">Uncharacterized protein</fullName>
    </submittedName>
</protein>
<proteinExistence type="predicted"/>
<evidence type="ECO:0000313" key="2">
    <source>
        <dbReference type="Proteomes" id="UP000005239"/>
    </source>
</evidence>
<accession>A0A8R1U4R6</accession>
<organism evidence="1 2">
    <name type="scientific">Pristionchus pacificus</name>
    <name type="common">Parasitic nematode worm</name>
    <dbReference type="NCBI Taxonomy" id="54126"/>
    <lineage>
        <taxon>Eukaryota</taxon>
        <taxon>Metazoa</taxon>
        <taxon>Ecdysozoa</taxon>
        <taxon>Nematoda</taxon>
        <taxon>Chromadorea</taxon>
        <taxon>Rhabditida</taxon>
        <taxon>Rhabditina</taxon>
        <taxon>Diplogasteromorpha</taxon>
        <taxon>Diplogasteroidea</taxon>
        <taxon>Neodiplogasteridae</taxon>
        <taxon>Pristionchus</taxon>
    </lineage>
</organism>
<accession>A0A2A6B5X6</accession>
<reference evidence="1" key="2">
    <citation type="submission" date="2022-06" db="UniProtKB">
        <authorList>
            <consortium name="EnsemblMetazoa"/>
        </authorList>
    </citation>
    <scope>IDENTIFICATION</scope>
    <source>
        <strain evidence="1">PS312</strain>
    </source>
</reference>
<reference evidence="2" key="1">
    <citation type="journal article" date="2008" name="Nat. Genet.">
        <title>The Pristionchus pacificus genome provides a unique perspective on nematode lifestyle and parasitism.</title>
        <authorList>
            <person name="Dieterich C."/>
            <person name="Clifton S.W."/>
            <person name="Schuster L.N."/>
            <person name="Chinwalla A."/>
            <person name="Delehaunty K."/>
            <person name="Dinkelacker I."/>
            <person name="Fulton L."/>
            <person name="Fulton R."/>
            <person name="Godfrey J."/>
            <person name="Minx P."/>
            <person name="Mitreva M."/>
            <person name="Roeseler W."/>
            <person name="Tian H."/>
            <person name="Witte H."/>
            <person name="Yang S.P."/>
            <person name="Wilson R.K."/>
            <person name="Sommer R.J."/>
        </authorList>
    </citation>
    <scope>NUCLEOTIDE SEQUENCE [LARGE SCALE GENOMIC DNA]</scope>
    <source>
        <strain evidence="2">PS312</strain>
    </source>
</reference>